<dbReference type="EMBL" id="SMAG01000003">
    <property type="protein sequence ID" value="TCS94657.1"/>
    <property type="molecule type" value="Genomic_DNA"/>
</dbReference>
<dbReference type="Proteomes" id="UP000294937">
    <property type="component" value="Unassembled WGS sequence"/>
</dbReference>
<reference evidence="1 2" key="1">
    <citation type="submission" date="2019-03" db="EMBL/GenBank/DDBJ databases">
        <title>Genomic Encyclopedia of Type Strains, Phase IV (KMG-IV): sequencing the most valuable type-strain genomes for metagenomic binning, comparative biology and taxonomic classification.</title>
        <authorList>
            <person name="Goeker M."/>
        </authorList>
    </citation>
    <scope>NUCLEOTIDE SEQUENCE [LARGE SCALE GENOMIC DNA]</scope>
    <source>
        <strain evidence="1 2">DSM 45707</strain>
    </source>
</reference>
<keyword evidence="2" id="KW-1185">Reference proteome</keyword>
<organism evidence="1 2">
    <name type="scientific">Hazenella coriacea</name>
    <dbReference type="NCBI Taxonomy" id="1179467"/>
    <lineage>
        <taxon>Bacteria</taxon>
        <taxon>Bacillati</taxon>
        <taxon>Bacillota</taxon>
        <taxon>Bacilli</taxon>
        <taxon>Bacillales</taxon>
        <taxon>Thermoactinomycetaceae</taxon>
        <taxon>Hazenella</taxon>
    </lineage>
</organism>
<dbReference type="OrthoDB" id="2692034at2"/>
<proteinExistence type="predicted"/>
<comment type="caution">
    <text evidence="1">The sequence shown here is derived from an EMBL/GenBank/DDBJ whole genome shotgun (WGS) entry which is preliminary data.</text>
</comment>
<name>A0A4V2UV75_9BACL</name>
<evidence type="ECO:0000313" key="1">
    <source>
        <dbReference type="EMBL" id="TCS94657.1"/>
    </source>
</evidence>
<sequence length="95" mass="11458">MQLTDALFNWIQIKIVWQARPSDRSARDTVHFFEEMLREDHQIEQLELEKKKEDQQYVVTYQKQGETESHTFPIETAEKLLKDILAEPKYNQSFE</sequence>
<dbReference type="AlphaFoldDB" id="A0A4V2UV75"/>
<protein>
    <submittedName>
        <fullName evidence="1">Uncharacterized protein</fullName>
    </submittedName>
</protein>
<dbReference type="RefSeq" id="WP_131924050.1">
    <property type="nucleotide sequence ID" value="NZ_SMAG01000003.1"/>
</dbReference>
<accession>A0A4V2UV75</accession>
<gene>
    <name evidence="1" type="ORF">EDD58_10369</name>
</gene>
<evidence type="ECO:0000313" key="2">
    <source>
        <dbReference type="Proteomes" id="UP000294937"/>
    </source>
</evidence>